<reference evidence="1 2" key="2">
    <citation type="submission" date="2019-04" db="EMBL/GenBank/DDBJ databases">
        <title>The genome sequence of big-headed turtle.</title>
        <authorList>
            <person name="Gong S."/>
        </authorList>
    </citation>
    <scope>NUCLEOTIDE SEQUENCE [LARGE SCALE GENOMIC DNA]</scope>
    <source>
        <strain evidence="1">DO16091913</strain>
        <tissue evidence="1">Muscle</tissue>
    </source>
</reference>
<sequence>MSQEIVGTEVKANTVRHLHKGEQSSEVLSTCHSHGSRWETMLGTQPLGIPGHLIRCFNMEDNESLEMWAQEVHLGTEPRSPHAQPTKLDHAVALCRRGMER</sequence>
<evidence type="ECO:0000313" key="2">
    <source>
        <dbReference type="Proteomes" id="UP000297703"/>
    </source>
</evidence>
<dbReference type="AlphaFoldDB" id="A0A4D9E3U4"/>
<comment type="caution">
    <text evidence="1">The sequence shown here is derived from an EMBL/GenBank/DDBJ whole genome shotgun (WGS) entry which is preliminary data.</text>
</comment>
<gene>
    <name evidence="1" type="ORF">DR999_PMT14519</name>
</gene>
<keyword evidence="2" id="KW-1185">Reference proteome</keyword>
<dbReference type="EMBL" id="QXTE01000167">
    <property type="protein sequence ID" value="TFK03115.1"/>
    <property type="molecule type" value="Genomic_DNA"/>
</dbReference>
<organism evidence="1 2">
    <name type="scientific">Platysternon megacephalum</name>
    <name type="common">big-headed turtle</name>
    <dbReference type="NCBI Taxonomy" id="55544"/>
    <lineage>
        <taxon>Eukaryota</taxon>
        <taxon>Metazoa</taxon>
        <taxon>Chordata</taxon>
        <taxon>Craniata</taxon>
        <taxon>Vertebrata</taxon>
        <taxon>Euteleostomi</taxon>
        <taxon>Archelosauria</taxon>
        <taxon>Testudinata</taxon>
        <taxon>Testudines</taxon>
        <taxon>Cryptodira</taxon>
        <taxon>Durocryptodira</taxon>
        <taxon>Testudinoidea</taxon>
        <taxon>Platysternidae</taxon>
        <taxon>Platysternon</taxon>
    </lineage>
</organism>
<dbReference type="Proteomes" id="UP000297703">
    <property type="component" value="Unassembled WGS sequence"/>
</dbReference>
<protein>
    <submittedName>
        <fullName evidence="1">PCTP-like protein</fullName>
    </submittedName>
</protein>
<reference evidence="1 2" key="1">
    <citation type="submission" date="2019-04" db="EMBL/GenBank/DDBJ databases">
        <title>Draft genome of the big-headed turtle Platysternon megacephalum.</title>
        <authorList>
            <person name="Gong S."/>
        </authorList>
    </citation>
    <scope>NUCLEOTIDE SEQUENCE [LARGE SCALE GENOMIC DNA]</scope>
    <source>
        <strain evidence="1">DO16091913</strain>
        <tissue evidence="1">Muscle</tissue>
    </source>
</reference>
<name>A0A4D9E3U4_9SAUR</name>
<evidence type="ECO:0000313" key="1">
    <source>
        <dbReference type="EMBL" id="TFK03115.1"/>
    </source>
</evidence>
<accession>A0A4D9E3U4</accession>
<proteinExistence type="predicted"/>